<organism evidence="4 5">
    <name type="scientific">Parascedosporium putredinis</name>
    <dbReference type="NCBI Taxonomy" id="1442378"/>
    <lineage>
        <taxon>Eukaryota</taxon>
        <taxon>Fungi</taxon>
        <taxon>Dikarya</taxon>
        <taxon>Ascomycota</taxon>
        <taxon>Pezizomycotina</taxon>
        <taxon>Sordariomycetes</taxon>
        <taxon>Hypocreomycetidae</taxon>
        <taxon>Microascales</taxon>
        <taxon>Microascaceae</taxon>
        <taxon>Parascedosporium</taxon>
    </lineage>
</organism>
<name>A0A9P1H641_9PEZI</name>
<evidence type="ECO:0000313" key="5">
    <source>
        <dbReference type="Proteomes" id="UP000838763"/>
    </source>
</evidence>
<evidence type="ECO:0000259" key="2">
    <source>
        <dbReference type="Pfam" id="PF03443"/>
    </source>
</evidence>
<dbReference type="InterPro" id="IPR056884">
    <property type="entry name" value="NPHP3-like_N"/>
</dbReference>
<reference evidence="4" key="1">
    <citation type="submission" date="2022-11" db="EMBL/GenBank/DDBJ databases">
        <authorList>
            <person name="Scott C."/>
            <person name="Bruce N."/>
        </authorList>
    </citation>
    <scope>NUCLEOTIDE SEQUENCE</scope>
</reference>
<dbReference type="Pfam" id="PF24883">
    <property type="entry name" value="NPHP3_N"/>
    <property type="match status" value="1"/>
</dbReference>
<keyword evidence="1" id="KW-0677">Repeat</keyword>
<dbReference type="PANTHER" id="PTHR10039:SF14">
    <property type="entry name" value="NACHT DOMAIN-CONTAINING PROTEIN"/>
    <property type="match status" value="1"/>
</dbReference>
<dbReference type="Gene3D" id="2.70.50.70">
    <property type="match status" value="1"/>
</dbReference>
<dbReference type="AlphaFoldDB" id="A0A9P1H641"/>
<gene>
    <name evidence="4" type="ORF">PPNO1_LOCUS7071</name>
</gene>
<feature type="domain" description="Nephrocystin 3-like N-terminal" evidence="3">
    <location>
        <begin position="267"/>
        <end position="397"/>
    </location>
</feature>
<evidence type="ECO:0000256" key="1">
    <source>
        <dbReference type="ARBA" id="ARBA00022737"/>
    </source>
</evidence>
<accession>A0A9P1H641</accession>
<proteinExistence type="predicted"/>
<evidence type="ECO:0000259" key="3">
    <source>
        <dbReference type="Pfam" id="PF24883"/>
    </source>
</evidence>
<dbReference type="OrthoDB" id="538223at2759"/>
<feature type="domain" description="Auxiliary Activity family 9 catalytic" evidence="2">
    <location>
        <begin position="39"/>
        <end position="127"/>
    </location>
</feature>
<dbReference type="Pfam" id="PF03443">
    <property type="entry name" value="AA9"/>
    <property type="match status" value="1"/>
</dbReference>
<dbReference type="Proteomes" id="UP000838763">
    <property type="component" value="Unassembled WGS sequence"/>
</dbReference>
<dbReference type="PANTHER" id="PTHR10039">
    <property type="entry name" value="AMELOGENIN"/>
    <property type="match status" value="1"/>
</dbReference>
<evidence type="ECO:0000313" key="4">
    <source>
        <dbReference type="EMBL" id="CAI4217462.1"/>
    </source>
</evidence>
<dbReference type="InterPro" id="IPR005103">
    <property type="entry name" value="AA9_LPMO"/>
</dbReference>
<protein>
    <submittedName>
        <fullName evidence="4">Uncharacterized protein</fullName>
    </submittedName>
</protein>
<dbReference type="EMBL" id="CALLCH030000016">
    <property type="protein sequence ID" value="CAI4217462.1"/>
    <property type="molecule type" value="Genomic_DNA"/>
</dbReference>
<sequence length="515" mass="56826">MKSAGLCILASVLPKPSVIIVSPGLWSTVLSQSHGNTSVAGDTVGFKSSGRIGLDIYHPGPGLAYLSKAPTGMGVRDYDGSGDWFKIAEIGLNVTYSALPGNEGKISWDLRGRYEFMIRIPERTPPGVAANVIAVVDLTAKVSTLLIQYGIKVQHAKDDIAQLQSQISCMDGALKRIQNLTQTNDVRLEATQEMLSALGNSEDLLAELKKKLKFSTKKKLMRRLGFRALKWPAALLELDQRDALNSLPTADGAAFDSHDEEHNATWKSTITRTVARAFDEAGILGASFFFKAGEAERSNVAKFYTTIAFQLASRHGAVTPHILKALNANPGVSGKAMKEQFENLILMPLVESRLRNLVIVVDALDECESDKDVKTLIGLFSDAKTSNLGLKVFLASRPDLPIRLGFKSIEGKYNDLVLHEIAEDIVEDDISTFLRHELAETRRIYADADLTEGWPGEPVIRYLSKKAKPLFIFAATMCRFINDENICDPEEQLRRILQEQIGKRKGLWVHQTPTY</sequence>
<keyword evidence="5" id="KW-1185">Reference proteome</keyword>
<comment type="caution">
    <text evidence="4">The sequence shown here is derived from an EMBL/GenBank/DDBJ whole genome shotgun (WGS) entry which is preliminary data.</text>
</comment>